<accession>A0A814C6G5</accession>
<name>A0A814C6G5_9BILA</name>
<dbReference type="EMBL" id="CAJNOT010000313">
    <property type="protein sequence ID" value="CAF0937420.1"/>
    <property type="molecule type" value="Genomic_DNA"/>
</dbReference>
<comment type="caution">
    <text evidence="1">The sequence shown here is derived from an EMBL/GenBank/DDBJ whole genome shotgun (WGS) entry which is preliminary data.</text>
</comment>
<evidence type="ECO:0000313" key="1">
    <source>
        <dbReference type="EMBL" id="CAF0937420.1"/>
    </source>
</evidence>
<reference evidence="1" key="1">
    <citation type="submission" date="2021-02" db="EMBL/GenBank/DDBJ databases">
        <authorList>
            <person name="Nowell W R."/>
        </authorList>
    </citation>
    <scope>NUCLEOTIDE SEQUENCE</scope>
</reference>
<organism evidence="1 2">
    <name type="scientific">Rotaria sordida</name>
    <dbReference type="NCBI Taxonomy" id="392033"/>
    <lineage>
        <taxon>Eukaryota</taxon>
        <taxon>Metazoa</taxon>
        <taxon>Spiralia</taxon>
        <taxon>Gnathifera</taxon>
        <taxon>Rotifera</taxon>
        <taxon>Eurotatoria</taxon>
        <taxon>Bdelloidea</taxon>
        <taxon>Philodinida</taxon>
        <taxon>Philodinidae</taxon>
        <taxon>Rotaria</taxon>
    </lineage>
</organism>
<proteinExistence type="predicted"/>
<gene>
    <name evidence="1" type="ORF">ZHD862_LOCUS9277</name>
</gene>
<dbReference type="AlphaFoldDB" id="A0A814C6G5"/>
<evidence type="ECO:0000313" key="2">
    <source>
        <dbReference type="Proteomes" id="UP000663864"/>
    </source>
</evidence>
<sequence>MSDEKVETMHYLTKVDNLKKENECKMAADPLDKKVFDEQMFSGNDIKIESYLKAIEYYFECDNYVRAHERLSDAIKLRRINQITSAMMDLQLKRFSKKRIINESICGKHQALTMGEFNELFNSSNIDFETNFGYRSDIRISANI</sequence>
<dbReference type="Proteomes" id="UP000663864">
    <property type="component" value="Unassembled WGS sequence"/>
</dbReference>
<protein>
    <submittedName>
        <fullName evidence="1">Uncharacterized protein</fullName>
    </submittedName>
</protein>